<evidence type="ECO:0000256" key="2">
    <source>
        <dbReference type="ARBA" id="ARBA00005811"/>
    </source>
</evidence>
<dbReference type="GO" id="GO:0015031">
    <property type="term" value="P:protein transport"/>
    <property type="evidence" value="ECO:0007669"/>
    <property type="project" value="UniProtKB-KW"/>
</dbReference>
<comment type="subcellular location">
    <subcellularLocation>
        <location evidence="1">Cell membrane</location>
        <topology evidence="1">Single-pass membrane protein</topology>
    </subcellularLocation>
    <subcellularLocation>
        <location evidence="7">Cell membrane</location>
        <topology evidence="7">Single-pass type II membrane protein</topology>
    </subcellularLocation>
</comment>
<evidence type="ECO:0000256" key="5">
    <source>
        <dbReference type="ARBA" id="ARBA00022989"/>
    </source>
</evidence>
<dbReference type="Gene3D" id="3.30.420.270">
    <property type="match status" value="1"/>
</dbReference>
<gene>
    <name evidence="9" type="ORF">GCM10011365_11050</name>
</gene>
<evidence type="ECO:0000256" key="8">
    <source>
        <dbReference type="SAM" id="Phobius"/>
    </source>
</evidence>
<feature type="transmembrane region" description="Helical" evidence="8">
    <location>
        <begin position="15"/>
        <end position="35"/>
    </location>
</feature>
<evidence type="ECO:0000313" key="10">
    <source>
        <dbReference type="Proteomes" id="UP000605253"/>
    </source>
</evidence>
<dbReference type="AlphaFoldDB" id="A0A917FL30"/>
<reference evidence="9" key="2">
    <citation type="submission" date="2020-09" db="EMBL/GenBank/DDBJ databases">
        <authorList>
            <person name="Sun Q."/>
            <person name="Zhou Y."/>
        </authorList>
    </citation>
    <scope>NUCLEOTIDE SEQUENCE</scope>
    <source>
        <strain evidence="9">CGMCC 1.12181</strain>
    </source>
</reference>
<dbReference type="RefSeq" id="WP_188364691.1">
    <property type="nucleotide sequence ID" value="NZ_BAABJF010000017.1"/>
</dbReference>
<sequence>MKFSTEDNNPSRLNLTSLIDVVFLLLIFFMVSTTFEKQSKLKIELPEATQTDRRTAPQNVTVTINAKGVFYLNDKQLSEQNANGLRQQLSAVIEQDETARVLIKADANAPHKFVVTALDVVGQLGIEGVSIATTETRP</sequence>
<evidence type="ECO:0000313" key="9">
    <source>
        <dbReference type="EMBL" id="GGF91591.1"/>
    </source>
</evidence>
<dbReference type="EMBL" id="BMEO01000003">
    <property type="protein sequence ID" value="GGF91591.1"/>
    <property type="molecule type" value="Genomic_DNA"/>
</dbReference>
<evidence type="ECO:0000256" key="6">
    <source>
        <dbReference type="ARBA" id="ARBA00023136"/>
    </source>
</evidence>
<evidence type="ECO:0000256" key="4">
    <source>
        <dbReference type="ARBA" id="ARBA00022692"/>
    </source>
</evidence>
<keyword evidence="7" id="KW-0653">Protein transport</keyword>
<dbReference type="GO" id="GO:0022857">
    <property type="term" value="F:transmembrane transporter activity"/>
    <property type="evidence" value="ECO:0007669"/>
    <property type="project" value="InterPro"/>
</dbReference>
<dbReference type="Proteomes" id="UP000605253">
    <property type="component" value="Unassembled WGS sequence"/>
</dbReference>
<dbReference type="InterPro" id="IPR003400">
    <property type="entry name" value="ExbD"/>
</dbReference>
<protein>
    <submittedName>
        <fullName evidence="9">Biopolymer transport protein ExbD</fullName>
    </submittedName>
</protein>
<dbReference type="PANTHER" id="PTHR30558">
    <property type="entry name" value="EXBD MEMBRANE COMPONENT OF PMF-DRIVEN MACROMOLECULE IMPORT SYSTEM"/>
    <property type="match status" value="1"/>
</dbReference>
<evidence type="ECO:0000256" key="7">
    <source>
        <dbReference type="RuleBase" id="RU003879"/>
    </source>
</evidence>
<proteinExistence type="inferred from homology"/>
<keyword evidence="3" id="KW-1003">Cell membrane</keyword>
<reference evidence="9" key="1">
    <citation type="journal article" date="2014" name="Int. J. Syst. Evol. Microbiol.">
        <title>Complete genome sequence of Corynebacterium casei LMG S-19264T (=DSM 44701T), isolated from a smear-ripened cheese.</title>
        <authorList>
            <consortium name="US DOE Joint Genome Institute (JGI-PGF)"/>
            <person name="Walter F."/>
            <person name="Albersmeier A."/>
            <person name="Kalinowski J."/>
            <person name="Ruckert C."/>
        </authorList>
    </citation>
    <scope>NUCLEOTIDE SEQUENCE</scope>
    <source>
        <strain evidence="9">CGMCC 1.12181</strain>
    </source>
</reference>
<dbReference type="Pfam" id="PF02472">
    <property type="entry name" value="ExbD"/>
    <property type="match status" value="1"/>
</dbReference>
<dbReference type="PANTHER" id="PTHR30558:SF3">
    <property type="entry name" value="BIOPOLYMER TRANSPORT PROTEIN EXBD-RELATED"/>
    <property type="match status" value="1"/>
</dbReference>
<dbReference type="GO" id="GO:0005886">
    <property type="term" value="C:plasma membrane"/>
    <property type="evidence" value="ECO:0007669"/>
    <property type="project" value="UniProtKB-SubCell"/>
</dbReference>
<keyword evidence="7" id="KW-0813">Transport</keyword>
<keyword evidence="10" id="KW-1185">Reference proteome</keyword>
<organism evidence="9 10">
    <name type="scientific">Marinicella pacifica</name>
    <dbReference type="NCBI Taxonomy" id="1171543"/>
    <lineage>
        <taxon>Bacteria</taxon>
        <taxon>Pseudomonadati</taxon>
        <taxon>Pseudomonadota</taxon>
        <taxon>Gammaproteobacteria</taxon>
        <taxon>Lysobacterales</taxon>
        <taxon>Marinicellaceae</taxon>
        <taxon>Marinicella</taxon>
    </lineage>
</organism>
<comment type="caution">
    <text evidence="9">The sequence shown here is derived from an EMBL/GenBank/DDBJ whole genome shotgun (WGS) entry which is preliminary data.</text>
</comment>
<keyword evidence="6 8" id="KW-0472">Membrane</keyword>
<accession>A0A917FL30</accession>
<evidence type="ECO:0000256" key="1">
    <source>
        <dbReference type="ARBA" id="ARBA00004162"/>
    </source>
</evidence>
<keyword evidence="5 8" id="KW-1133">Transmembrane helix</keyword>
<comment type="similarity">
    <text evidence="2 7">Belongs to the ExbD/TolR family.</text>
</comment>
<name>A0A917FL30_9GAMM</name>
<keyword evidence="4 7" id="KW-0812">Transmembrane</keyword>
<evidence type="ECO:0000256" key="3">
    <source>
        <dbReference type="ARBA" id="ARBA00022475"/>
    </source>
</evidence>